<name>A0A380KYK0_9STRE</name>
<keyword evidence="1" id="KW-0067">ATP-binding</keyword>
<dbReference type="OrthoDB" id="2235632at2"/>
<dbReference type="Proteomes" id="UP000254634">
    <property type="component" value="Unassembled WGS sequence"/>
</dbReference>
<evidence type="ECO:0000313" key="2">
    <source>
        <dbReference type="Proteomes" id="UP000254634"/>
    </source>
</evidence>
<dbReference type="AlphaFoldDB" id="A0A380KYK0"/>
<protein>
    <submittedName>
        <fullName evidence="1">ATP-binding protein</fullName>
    </submittedName>
</protein>
<dbReference type="STRING" id="1123307.GCA_000380065_00065"/>
<gene>
    <name evidence="1" type="ORF">NCTC13765_01203</name>
</gene>
<proteinExistence type="predicted"/>
<accession>A0A380KYK0</accession>
<dbReference type="EMBL" id="UHFR01000005">
    <property type="protein sequence ID" value="SUN76705.1"/>
    <property type="molecule type" value="Genomic_DNA"/>
</dbReference>
<dbReference type="RefSeq" id="WP_018370750.1">
    <property type="nucleotide sequence ID" value="NZ_UHFR01000005.1"/>
</dbReference>
<sequence length="198" mass="22820">MTEKLFPLVADGEPMLTPMPQMNLYDDSDLISNILGDYVEKNYLDWQPIAGSTQAPHPTNLREELKPTKTYAELAREEARADLKKKRSAAYLRSDAPAKTHNFSKKQKVTSKPTALLVKEEAGKFTRLGQNLHQDNYILADIAPTYNREQQIQPTEKPKKNNYDFLKKSQIYNQKEQPSQRERKIAQELNLTQLDDQN</sequence>
<keyword evidence="2" id="KW-1185">Reference proteome</keyword>
<keyword evidence="1" id="KW-0547">Nucleotide-binding</keyword>
<evidence type="ECO:0000313" key="1">
    <source>
        <dbReference type="EMBL" id="SUN76705.1"/>
    </source>
</evidence>
<dbReference type="GO" id="GO:0005524">
    <property type="term" value="F:ATP binding"/>
    <property type="evidence" value="ECO:0007669"/>
    <property type="project" value="UniProtKB-KW"/>
</dbReference>
<reference evidence="1" key="1">
    <citation type="submission" date="2018-06" db="EMBL/GenBank/DDBJ databases">
        <authorList>
            <consortium name="Pathogen Informatics"/>
            <person name="Doyle S."/>
        </authorList>
    </citation>
    <scope>NUCLEOTIDE SEQUENCE [LARGE SCALE GENOMIC DNA]</scope>
    <source>
        <strain evidence="1">NCTC13765</strain>
    </source>
</reference>
<organism evidence="1 2">
    <name type="scientific">Streptococcus massiliensis</name>
    <dbReference type="NCBI Taxonomy" id="313439"/>
    <lineage>
        <taxon>Bacteria</taxon>
        <taxon>Bacillati</taxon>
        <taxon>Bacillota</taxon>
        <taxon>Bacilli</taxon>
        <taxon>Lactobacillales</taxon>
        <taxon>Streptococcaceae</taxon>
        <taxon>Streptococcus</taxon>
    </lineage>
</organism>